<name>A0A517XTU7_9BACT</name>
<evidence type="ECO:0000259" key="2">
    <source>
        <dbReference type="Pfam" id="PF03795"/>
    </source>
</evidence>
<feature type="domain" description="YCII-related" evidence="2">
    <location>
        <begin position="23"/>
        <end position="110"/>
    </location>
</feature>
<dbReference type="KEGG" id="uli:ETAA1_28910"/>
<dbReference type="PANTHER" id="PTHR35174:SF1">
    <property type="entry name" value="BLL0086 PROTEIN"/>
    <property type="match status" value="1"/>
</dbReference>
<sequence>MPKFLFIYRGPAEDPNAAPPGPEDMQKLLAAWGAWIDKFAKIGLITDPGDGLQPTGRVVRTTGVTDGPFLETKEVLGGYSIITADSYDAAVAVAKECPAILHGPVEVRELAGLS</sequence>
<dbReference type="EMBL" id="CP036273">
    <property type="protein sequence ID" value="QDU20928.1"/>
    <property type="molecule type" value="Genomic_DNA"/>
</dbReference>
<dbReference type="Proteomes" id="UP000319576">
    <property type="component" value="Chromosome"/>
</dbReference>
<reference evidence="3 4" key="1">
    <citation type="submission" date="2019-02" db="EMBL/GenBank/DDBJ databases">
        <title>Deep-cultivation of Planctomycetes and their phenomic and genomic characterization uncovers novel biology.</title>
        <authorList>
            <person name="Wiegand S."/>
            <person name="Jogler M."/>
            <person name="Boedeker C."/>
            <person name="Pinto D."/>
            <person name="Vollmers J."/>
            <person name="Rivas-Marin E."/>
            <person name="Kohn T."/>
            <person name="Peeters S.H."/>
            <person name="Heuer A."/>
            <person name="Rast P."/>
            <person name="Oberbeckmann S."/>
            <person name="Bunk B."/>
            <person name="Jeske O."/>
            <person name="Meyerdierks A."/>
            <person name="Storesund J.E."/>
            <person name="Kallscheuer N."/>
            <person name="Luecker S."/>
            <person name="Lage O.M."/>
            <person name="Pohl T."/>
            <person name="Merkel B.J."/>
            <person name="Hornburger P."/>
            <person name="Mueller R.-W."/>
            <person name="Bruemmer F."/>
            <person name="Labrenz M."/>
            <person name="Spormann A.M."/>
            <person name="Op den Camp H."/>
            <person name="Overmann J."/>
            <person name="Amann R."/>
            <person name="Jetten M.S.M."/>
            <person name="Mascher T."/>
            <person name="Medema M.H."/>
            <person name="Devos D.P."/>
            <person name="Kaster A.-K."/>
            <person name="Ovreas L."/>
            <person name="Rohde M."/>
            <person name="Galperin M.Y."/>
            <person name="Jogler C."/>
        </authorList>
    </citation>
    <scope>NUCLEOTIDE SEQUENCE [LARGE SCALE GENOMIC DNA]</scope>
    <source>
        <strain evidence="3 4">ETA_A1</strain>
    </source>
</reference>
<organism evidence="3 4">
    <name type="scientific">Urbifossiella limnaea</name>
    <dbReference type="NCBI Taxonomy" id="2528023"/>
    <lineage>
        <taxon>Bacteria</taxon>
        <taxon>Pseudomonadati</taxon>
        <taxon>Planctomycetota</taxon>
        <taxon>Planctomycetia</taxon>
        <taxon>Gemmatales</taxon>
        <taxon>Gemmataceae</taxon>
        <taxon>Urbifossiella</taxon>
    </lineage>
</organism>
<keyword evidence="4" id="KW-1185">Reference proteome</keyword>
<dbReference type="OrthoDB" id="9795306at2"/>
<dbReference type="AlphaFoldDB" id="A0A517XTU7"/>
<dbReference type="InterPro" id="IPR011008">
    <property type="entry name" value="Dimeric_a/b-barrel"/>
</dbReference>
<dbReference type="InterPro" id="IPR005545">
    <property type="entry name" value="YCII"/>
</dbReference>
<dbReference type="Pfam" id="PF03795">
    <property type="entry name" value="YCII"/>
    <property type="match status" value="1"/>
</dbReference>
<dbReference type="PANTHER" id="PTHR35174">
    <property type="entry name" value="BLL7171 PROTEIN-RELATED"/>
    <property type="match status" value="1"/>
</dbReference>
<protein>
    <submittedName>
        <fullName evidence="3">YCII-related domain protein</fullName>
    </submittedName>
</protein>
<comment type="similarity">
    <text evidence="1">Belongs to the YciI family.</text>
</comment>
<evidence type="ECO:0000313" key="3">
    <source>
        <dbReference type="EMBL" id="QDU20928.1"/>
    </source>
</evidence>
<dbReference type="RefSeq" id="WP_145239340.1">
    <property type="nucleotide sequence ID" value="NZ_CP036273.1"/>
</dbReference>
<gene>
    <name evidence="3" type="ORF">ETAA1_28910</name>
</gene>
<dbReference type="Gene3D" id="3.30.70.1060">
    <property type="entry name" value="Dimeric alpha+beta barrel"/>
    <property type="match status" value="1"/>
</dbReference>
<dbReference type="SUPFAM" id="SSF54909">
    <property type="entry name" value="Dimeric alpha+beta barrel"/>
    <property type="match status" value="1"/>
</dbReference>
<evidence type="ECO:0000256" key="1">
    <source>
        <dbReference type="ARBA" id="ARBA00007689"/>
    </source>
</evidence>
<evidence type="ECO:0000313" key="4">
    <source>
        <dbReference type="Proteomes" id="UP000319576"/>
    </source>
</evidence>
<proteinExistence type="inferred from homology"/>
<accession>A0A517XTU7</accession>